<protein>
    <submittedName>
        <fullName evidence="8">RagB/SusD family nutrient uptake outer membrane protein</fullName>
    </submittedName>
</protein>
<evidence type="ECO:0000256" key="3">
    <source>
        <dbReference type="ARBA" id="ARBA00022729"/>
    </source>
</evidence>
<evidence type="ECO:0000256" key="2">
    <source>
        <dbReference type="ARBA" id="ARBA00006275"/>
    </source>
</evidence>
<dbReference type="RefSeq" id="WP_052323290.1">
    <property type="nucleotide sequence ID" value="NZ_JADU01000019.1"/>
</dbReference>
<comment type="similarity">
    <text evidence="2">Belongs to the SusD family.</text>
</comment>
<dbReference type="Proteomes" id="UP001589688">
    <property type="component" value="Unassembled WGS sequence"/>
</dbReference>
<evidence type="ECO:0000256" key="5">
    <source>
        <dbReference type="ARBA" id="ARBA00023237"/>
    </source>
</evidence>
<gene>
    <name evidence="8" type="ORF">ACFFK8_02305</name>
</gene>
<feature type="domain" description="SusD-like N-terminal" evidence="7">
    <location>
        <begin position="40"/>
        <end position="248"/>
    </location>
</feature>
<proteinExistence type="inferred from homology"/>
<name>A0ABV5ZH44_9BACT</name>
<dbReference type="Pfam" id="PF07980">
    <property type="entry name" value="SusD_RagB"/>
    <property type="match status" value="1"/>
</dbReference>
<dbReference type="InterPro" id="IPR012944">
    <property type="entry name" value="SusD_RagB_dom"/>
</dbReference>
<evidence type="ECO:0000259" key="6">
    <source>
        <dbReference type="Pfam" id="PF07980"/>
    </source>
</evidence>
<comment type="subcellular location">
    <subcellularLocation>
        <location evidence="1">Cell outer membrane</location>
    </subcellularLocation>
</comment>
<organism evidence="8 9">
    <name type="scientific">Hallella seregens ATCC 51272</name>
    <dbReference type="NCBI Taxonomy" id="1336250"/>
    <lineage>
        <taxon>Bacteria</taxon>
        <taxon>Pseudomonadati</taxon>
        <taxon>Bacteroidota</taxon>
        <taxon>Bacteroidia</taxon>
        <taxon>Bacteroidales</taxon>
        <taxon>Prevotellaceae</taxon>
        <taxon>Hallella</taxon>
    </lineage>
</organism>
<dbReference type="SUPFAM" id="SSF48452">
    <property type="entry name" value="TPR-like"/>
    <property type="match status" value="1"/>
</dbReference>
<dbReference type="InterPro" id="IPR011990">
    <property type="entry name" value="TPR-like_helical_dom_sf"/>
</dbReference>
<keyword evidence="5" id="KW-0998">Cell outer membrane</keyword>
<evidence type="ECO:0000256" key="4">
    <source>
        <dbReference type="ARBA" id="ARBA00023136"/>
    </source>
</evidence>
<keyword evidence="4" id="KW-0472">Membrane</keyword>
<accession>A0ABV5ZH44</accession>
<comment type="caution">
    <text evidence="8">The sequence shown here is derived from an EMBL/GenBank/DDBJ whole genome shotgun (WGS) entry which is preliminary data.</text>
</comment>
<dbReference type="Pfam" id="PF14322">
    <property type="entry name" value="SusD-like_3"/>
    <property type="match status" value="1"/>
</dbReference>
<sequence length="576" mass="65845">MKALSIVQSINKRLGGLRTMPARVLVAGLSALGLTSCNSFLDTLPLNDVVLENFWTQKSDVTSVLNSCYESLESNDCLTRMGLWGEVRSDNMTAGSAPNAQLTDLLKENLLPTNSYTDWLSFYQTINRCNTVCYYAPLVQAKDPNYTLAEMRANIAEASAIRALCYFYLIRTFRDVPYSTRPSIDDTGVYQLPASKFGVVLDSLIADLESVKDYAVRRYYTDDNVKAYYNSSRITRWAVYALLADMYLWRGDWDKCIDCCDQILAYKRRQYDDMRSEDAGKVSDLYLFNGYPLLMERPTGSVLSGSAYGAIFGRGSCFESVFELYFNENQAVNNNWIRNFYGSSSTMIGQLSAPDFLYKDAAIGNNKLFTHNDCRVYENMQHVSSRYAITKYVRQSVSMNTNNVTGEADLRLSFSRRSNAYSNWIVYRMTDIMLMKAEAEVQKGEAHFAKAFSLVNAVNKRAKNAYTSSVTDTLVAGNYQSRQQMEELVLDERQRELMFEGKRWFDLVRMARRDGDTRRLVSYVVNKYVDNVNAIRIKLADPNIIYWPYYEDEIKMNPRLVQNSAYNTGDNSQLSH</sequence>
<evidence type="ECO:0000313" key="9">
    <source>
        <dbReference type="Proteomes" id="UP001589688"/>
    </source>
</evidence>
<evidence type="ECO:0000313" key="8">
    <source>
        <dbReference type="EMBL" id="MFB9896686.1"/>
    </source>
</evidence>
<dbReference type="Gene3D" id="1.25.40.390">
    <property type="match status" value="1"/>
</dbReference>
<keyword evidence="3" id="KW-0732">Signal</keyword>
<dbReference type="EMBL" id="JBHLZF010000001">
    <property type="protein sequence ID" value="MFB9896686.1"/>
    <property type="molecule type" value="Genomic_DNA"/>
</dbReference>
<dbReference type="InterPro" id="IPR033985">
    <property type="entry name" value="SusD-like_N"/>
</dbReference>
<reference evidence="8 9" key="1">
    <citation type="submission" date="2024-09" db="EMBL/GenBank/DDBJ databases">
        <authorList>
            <person name="Sun Q."/>
            <person name="Mori K."/>
        </authorList>
    </citation>
    <scope>NUCLEOTIDE SEQUENCE [LARGE SCALE GENOMIC DNA]</scope>
    <source>
        <strain evidence="8 9">ATCC 51272</strain>
    </source>
</reference>
<feature type="domain" description="RagB/SusD" evidence="6">
    <location>
        <begin position="412"/>
        <end position="566"/>
    </location>
</feature>
<evidence type="ECO:0000259" key="7">
    <source>
        <dbReference type="Pfam" id="PF14322"/>
    </source>
</evidence>
<keyword evidence="9" id="KW-1185">Reference proteome</keyword>
<evidence type="ECO:0000256" key="1">
    <source>
        <dbReference type="ARBA" id="ARBA00004442"/>
    </source>
</evidence>